<dbReference type="OrthoDB" id="10011692at2"/>
<reference evidence="2" key="1">
    <citation type="submission" date="2018-02" db="EMBL/GenBank/DDBJ databases">
        <authorList>
            <person name="Hausmann B."/>
        </authorList>
    </citation>
    <scope>NUCLEOTIDE SEQUENCE [LARGE SCALE GENOMIC DNA]</scope>
    <source>
        <strain evidence="2">Peat soil MAG SbF1</strain>
    </source>
</reference>
<protein>
    <submittedName>
        <fullName evidence="1">Uncharacterized protein</fullName>
    </submittedName>
</protein>
<dbReference type="Proteomes" id="UP000238916">
    <property type="component" value="Unassembled WGS sequence"/>
</dbReference>
<dbReference type="EMBL" id="OMOF01000160">
    <property type="protein sequence ID" value="SPF41124.1"/>
    <property type="molecule type" value="Genomic_DNA"/>
</dbReference>
<accession>A0A2U3KN85</accession>
<sequence length="182" mass="21019">MDINSIDISIIEKELKSILSLDFVGMLIDLGYMQKETVMTDPDISSFDERQQEIALAMRRTYNERILEVVFESPKYKSVAKKFKDLMESWDKAFISRYLNEFDFNISAQNIHGTISNLLTVKPDDHSFLIGFELPGYSPLQRHTFNEHWQVRPISSGLLSELGEDSVLVSSKWIPSISVEHR</sequence>
<proteinExistence type="predicted"/>
<evidence type="ECO:0000313" key="2">
    <source>
        <dbReference type="Proteomes" id="UP000238916"/>
    </source>
</evidence>
<evidence type="ECO:0000313" key="1">
    <source>
        <dbReference type="EMBL" id="SPF41124.1"/>
    </source>
</evidence>
<gene>
    <name evidence="1" type="ORF">SBF1_2420017</name>
</gene>
<name>A0A2U3KN85_9FIRM</name>
<dbReference type="AlphaFoldDB" id="A0A2U3KN85"/>
<organism evidence="1 2">
    <name type="scientific">Candidatus Desulfosporosinus infrequens</name>
    <dbReference type="NCBI Taxonomy" id="2043169"/>
    <lineage>
        <taxon>Bacteria</taxon>
        <taxon>Bacillati</taxon>
        <taxon>Bacillota</taxon>
        <taxon>Clostridia</taxon>
        <taxon>Eubacteriales</taxon>
        <taxon>Desulfitobacteriaceae</taxon>
        <taxon>Desulfosporosinus</taxon>
    </lineage>
</organism>